<dbReference type="InterPro" id="IPR013154">
    <property type="entry name" value="ADH-like_N"/>
</dbReference>
<dbReference type="STRING" id="139825.A0A401GW48"/>
<dbReference type="InterPro" id="IPR036291">
    <property type="entry name" value="NAD(P)-bd_dom_sf"/>
</dbReference>
<dbReference type="CDD" id="cd08290">
    <property type="entry name" value="ETR"/>
    <property type="match status" value="1"/>
</dbReference>
<proteinExistence type="inferred from homology"/>
<comment type="subcellular location">
    <subcellularLocation>
        <location evidence="1">Mitochondrion</location>
    </subcellularLocation>
</comment>
<evidence type="ECO:0000256" key="7">
    <source>
        <dbReference type="ARBA" id="ARBA00023002"/>
    </source>
</evidence>
<keyword evidence="10" id="KW-0275">Fatty acid biosynthesis</keyword>
<feature type="domain" description="Enoyl reductase (ER)" evidence="13">
    <location>
        <begin position="21"/>
        <end position="354"/>
    </location>
</feature>
<dbReference type="GO" id="GO:0005739">
    <property type="term" value="C:mitochondrion"/>
    <property type="evidence" value="ECO:0007669"/>
    <property type="project" value="UniProtKB-SubCell"/>
</dbReference>
<dbReference type="InterPro" id="IPR051034">
    <property type="entry name" value="Mito_Enoyl-ACP_Reductase"/>
</dbReference>
<dbReference type="SMART" id="SM00829">
    <property type="entry name" value="PKS_ER"/>
    <property type="match status" value="1"/>
</dbReference>
<dbReference type="GeneID" id="38783337"/>
<keyword evidence="15" id="KW-1185">Reference proteome</keyword>
<keyword evidence="5" id="KW-0521">NADP</keyword>
<evidence type="ECO:0000256" key="2">
    <source>
        <dbReference type="ARBA" id="ARBA00010371"/>
    </source>
</evidence>
<evidence type="ECO:0000256" key="3">
    <source>
        <dbReference type="ARBA" id="ARBA00022516"/>
    </source>
</evidence>
<dbReference type="AlphaFoldDB" id="A0A401GW48"/>
<evidence type="ECO:0000256" key="11">
    <source>
        <dbReference type="ARBA" id="ARBA00038963"/>
    </source>
</evidence>
<dbReference type="InterPro" id="IPR011032">
    <property type="entry name" value="GroES-like_sf"/>
</dbReference>
<comment type="caution">
    <text evidence="14">The sequence shown here is derived from an EMBL/GenBank/DDBJ whole genome shotgun (WGS) entry which is preliminary data.</text>
</comment>
<comment type="similarity">
    <text evidence="2">Belongs to the zinc-containing alcohol dehydrogenase family. Quinone oxidoreductase subfamily.</text>
</comment>
<dbReference type="Gene3D" id="3.90.180.10">
    <property type="entry name" value="Medium-chain alcohol dehydrogenases, catalytic domain"/>
    <property type="match status" value="1"/>
</dbReference>
<evidence type="ECO:0000256" key="10">
    <source>
        <dbReference type="ARBA" id="ARBA00023160"/>
    </source>
</evidence>
<evidence type="ECO:0000256" key="8">
    <source>
        <dbReference type="ARBA" id="ARBA00023098"/>
    </source>
</evidence>
<keyword evidence="8" id="KW-0443">Lipid metabolism</keyword>
<dbReference type="Pfam" id="PF00107">
    <property type="entry name" value="ADH_zinc_N"/>
    <property type="match status" value="1"/>
</dbReference>
<evidence type="ECO:0000256" key="12">
    <source>
        <dbReference type="ARBA" id="ARBA00048843"/>
    </source>
</evidence>
<keyword evidence="9" id="KW-0496">Mitochondrion</keyword>
<accession>A0A401GW48</accession>
<dbReference type="FunCoup" id="A0A401GW48">
    <property type="interactions" value="302"/>
</dbReference>
<evidence type="ECO:0000259" key="13">
    <source>
        <dbReference type="SMART" id="SM00829"/>
    </source>
</evidence>
<dbReference type="OrthoDB" id="7482721at2759"/>
<keyword evidence="4" id="KW-0276">Fatty acid metabolism</keyword>
<dbReference type="PANTHER" id="PTHR43981">
    <property type="entry name" value="ENOYL-[ACYL-CARRIER-PROTEIN] REDUCTASE, MITOCHONDRIAL"/>
    <property type="match status" value="1"/>
</dbReference>
<name>A0A401GW48_9APHY</name>
<comment type="catalytic activity">
    <reaction evidence="12">
        <text>a 2,3-saturated acyl-[ACP] + NADP(+) = a (2E)-enoyl-[ACP] + NADPH + H(+)</text>
        <dbReference type="Rhea" id="RHEA:22564"/>
        <dbReference type="Rhea" id="RHEA-COMP:9925"/>
        <dbReference type="Rhea" id="RHEA-COMP:9926"/>
        <dbReference type="ChEBI" id="CHEBI:15378"/>
        <dbReference type="ChEBI" id="CHEBI:57783"/>
        <dbReference type="ChEBI" id="CHEBI:58349"/>
        <dbReference type="ChEBI" id="CHEBI:78784"/>
        <dbReference type="ChEBI" id="CHEBI:78785"/>
        <dbReference type="EC" id="1.3.1.104"/>
    </reaction>
</comment>
<dbReference type="InterPro" id="IPR020843">
    <property type="entry name" value="ER"/>
</dbReference>
<dbReference type="InterPro" id="IPR013149">
    <property type="entry name" value="ADH-like_C"/>
</dbReference>
<keyword evidence="6" id="KW-0809">Transit peptide</keyword>
<dbReference type="Pfam" id="PF08240">
    <property type="entry name" value="ADH_N"/>
    <property type="match status" value="1"/>
</dbReference>
<dbReference type="EMBL" id="BFAD01000009">
    <property type="protein sequence ID" value="GBE86420.1"/>
    <property type="molecule type" value="Genomic_DNA"/>
</dbReference>
<evidence type="ECO:0000313" key="15">
    <source>
        <dbReference type="Proteomes" id="UP000287166"/>
    </source>
</evidence>
<dbReference type="FunFam" id="3.40.50.720:FF:000112">
    <property type="entry name" value="Enoyl-[acyl-carrier-protein] reductase 1, mitochondrial"/>
    <property type="match status" value="1"/>
</dbReference>
<sequence>MSSARLANRAIVYTENGDPSKVLTTLTYPRLAPPPPGALNVKFRLSPINPADLNVIEGVYPSKPTPTTALNGESLLVGGNEGLAEVVEVGEGVSGLRKGDWVTMAKPQAGTWASALTVEVRDVIKLPSGGISEVNAATITVNPPTAYCMLRDFVDLQEGDWVVQNGANSAVGQAVIQIAAKRGLKTINFVRDRPNRDALKNQLHALGATHVFTYEELADKATSAAIKEYTGSKPIRLMLNCVGGKPTAQMTRLLGSDAHLVSYGAMSKQPLSLPTSTFIWKNLAAHGFWMTRWYQGHSAAEREELMRTLVGLQLKEPEHEILTLRREKSDAEVTETVRDAIARIGQGMLGKKLLLQIEEPDA</sequence>
<dbReference type="SUPFAM" id="SSF50129">
    <property type="entry name" value="GroES-like"/>
    <property type="match status" value="1"/>
</dbReference>
<dbReference type="PANTHER" id="PTHR43981:SF2">
    <property type="entry name" value="ENOYL-[ACYL-CARRIER-PROTEIN] REDUCTASE, MITOCHONDRIAL"/>
    <property type="match status" value="1"/>
</dbReference>
<evidence type="ECO:0000256" key="1">
    <source>
        <dbReference type="ARBA" id="ARBA00004173"/>
    </source>
</evidence>
<evidence type="ECO:0000256" key="4">
    <source>
        <dbReference type="ARBA" id="ARBA00022832"/>
    </source>
</evidence>
<evidence type="ECO:0000313" key="14">
    <source>
        <dbReference type="EMBL" id="GBE86420.1"/>
    </source>
</evidence>
<keyword evidence="3" id="KW-0444">Lipid biosynthesis</keyword>
<evidence type="ECO:0000256" key="6">
    <source>
        <dbReference type="ARBA" id="ARBA00022946"/>
    </source>
</evidence>
<protein>
    <recommendedName>
        <fullName evidence="11">enoyl-[acyl-carrier-protein] reductase</fullName>
        <ecNumber evidence="11">1.3.1.104</ecNumber>
    </recommendedName>
</protein>
<dbReference type="InParanoid" id="A0A401GW48"/>
<keyword evidence="7" id="KW-0560">Oxidoreductase</keyword>
<dbReference type="RefSeq" id="XP_027617333.1">
    <property type="nucleotide sequence ID" value="XM_027761532.1"/>
</dbReference>
<dbReference type="Proteomes" id="UP000287166">
    <property type="component" value="Unassembled WGS sequence"/>
</dbReference>
<dbReference type="GO" id="GO:0141148">
    <property type="term" value="F:enoyl-[acyl-carrier-protein] reductase (NADPH) activity"/>
    <property type="evidence" value="ECO:0007669"/>
    <property type="project" value="UniProtKB-EC"/>
</dbReference>
<reference evidence="14 15" key="1">
    <citation type="journal article" date="2018" name="Sci. Rep.">
        <title>Genome sequence of the cauliflower mushroom Sparassis crispa (Hanabiratake) and its association with beneficial usage.</title>
        <authorList>
            <person name="Kiyama R."/>
            <person name="Furutani Y."/>
            <person name="Kawaguchi K."/>
            <person name="Nakanishi T."/>
        </authorList>
    </citation>
    <scope>NUCLEOTIDE SEQUENCE [LARGE SCALE GENOMIC DNA]</scope>
</reference>
<organism evidence="14 15">
    <name type="scientific">Sparassis crispa</name>
    <dbReference type="NCBI Taxonomy" id="139825"/>
    <lineage>
        <taxon>Eukaryota</taxon>
        <taxon>Fungi</taxon>
        <taxon>Dikarya</taxon>
        <taxon>Basidiomycota</taxon>
        <taxon>Agaricomycotina</taxon>
        <taxon>Agaricomycetes</taxon>
        <taxon>Polyporales</taxon>
        <taxon>Sparassidaceae</taxon>
        <taxon>Sparassis</taxon>
    </lineage>
</organism>
<dbReference type="GO" id="GO:0006633">
    <property type="term" value="P:fatty acid biosynthetic process"/>
    <property type="evidence" value="ECO:0007669"/>
    <property type="project" value="UniProtKB-KW"/>
</dbReference>
<evidence type="ECO:0000256" key="5">
    <source>
        <dbReference type="ARBA" id="ARBA00022857"/>
    </source>
</evidence>
<gene>
    <name evidence="14" type="ORF">SCP_0902990</name>
</gene>
<dbReference type="SUPFAM" id="SSF51735">
    <property type="entry name" value="NAD(P)-binding Rossmann-fold domains"/>
    <property type="match status" value="1"/>
</dbReference>
<dbReference type="EC" id="1.3.1.104" evidence="11"/>
<evidence type="ECO:0000256" key="9">
    <source>
        <dbReference type="ARBA" id="ARBA00023128"/>
    </source>
</evidence>
<dbReference type="Gene3D" id="3.40.50.720">
    <property type="entry name" value="NAD(P)-binding Rossmann-like Domain"/>
    <property type="match status" value="1"/>
</dbReference>